<feature type="compositionally biased region" description="Basic and acidic residues" evidence="1">
    <location>
        <begin position="45"/>
        <end position="65"/>
    </location>
</feature>
<reference evidence="3" key="1">
    <citation type="submission" date="2017-02" db="UniProtKB">
        <authorList>
            <consortium name="WormBaseParasite"/>
        </authorList>
    </citation>
    <scope>IDENTIFICATION</scope>
</reference>
<accession>A0A0M3HKG4</accession>
<dbReference type="WBParaSite" id="ALUE_0000200901-mRNA-1">
    <property type="protein sequence ID" value="ALUE_0000200901-mRNA-1"/>
    <property type="gene ID" value="ALUE_0000200901"/>
</dbReference>
<feature type="compositionally biased region" description="Polar residues" evidence="1">
    <location>
        <begin position="112"/>
        <end position="138"/>
    </location>
</feature>
<feature type="region of interest" description="Disordered" evidence="1">
    <location>
        <begin position="1"/>
        <end position="138"/>
    </location>
</feature>
<evidence type="ECO:0000313" key="2">
    <source>
        <dbReference type="Proteomes" id="UP000036681"/>
    </source>
</evidence>
<protein>
    <submittedName>
        <fullName evidence="3">Uncharacterized protein</fullName>
    </submittedName>
</protein>
<name>A0A0M3HKG4_ASCLU</name>
<dbReference type="Proteomes" id="UP000036681">
    <property type="component" value="Unplaced"/>
</dbReference>
<feature type="compositionally biased region" description="Basic residues" evidence="1">
    <location>
        <begin position="1"/>
        <end position="16"/>
    </location>
</feature>
<dbReference type="AlphaFoldDB" id="A0A0M3HKG4"/>
<evidence type="ECO:0000313" key="3">
    <source>
        <dbReference type="WBParaSite" id="ALUE_0000200901-mRNA-1"/>
    </source>
</evidence>
<keyword evidence="2" id="KW-1185">Reference proteome</keyword>
<feature type="compositionally biased region" description="Low complexity" evidence="1">
    <location>
        <begin position="80"/>
        <end position="111"/>
    </location>
</feature>
<organism evidence="2 3">
    <name type="scientific">Ascaris lumbricoides</name>
    <name type="common">Giant roundworm</name>
    <dbReference type="NCBI Taxonomy" id="6252"/>
    <lineage>
        <taxon>Eukaryota</taxon>
        <taxon>Metazoa</taxon>
        <taxon>Ecdysozoa</taxon>
        <taxon>Nematoda</taxon>
        <taxon>Chromadorea</taxon>
        <taxon>Rhabditida</taxon>
        <taxon>Spirurina</taxon>
        <taxon>Ascaridomorpha</taxon>
        <taxon>Ascaridoidea</taxon>
        <taxon>Ascarididae</taxon>
        <taxon>Ascaris</taxon>
    </lineage>
</organism>
<proteinExistence type="predicted"/>
<evidence type="ECO:0000256" key="1">
    <source>
        <dbReference type="SAM" id="MobiDB-lite"/>
    </source>
</evidence>
<sequence>MDNAHHKHHHHHKRHREEKNTVDSVTSQGEDRKEFLQVENQTIDQKTDTPIGDRDERRYSERRFDYLASNLPQRAEWTPSYSNSRSSFGGNSNSNIGASSNSNFGGNLGMNVSRQRSQSPSTRDNYRRQQSNRYVTLP</sequence>